<organism evidence="10 11">
    <name type="scientific">Aedes aegypti</name>
    <name type="common">Yellowfever mosquito</name>
    <name type="synonym">Culex aegypti</name>
    <dbReference type="NCBI Taxonomy" id="7159"/>
    <lineage>
        <taxon>Eukaryota</taxon>
        <taxon>Metazoa</taxon>
        <taxon>Ecdysozoa</taxon>
        <taxon>Arthropoda</taxon>
        <taxon>Hexapoda</taxon>
        <taxon>Insecta</taxon>
        <taxon>Pterygota</taxon>
        <taxon>Neoptera</taxon>
        <taxon>Endopterygota</taxon>
        <taxon>Diptera</taxon>
        <taxon>Nematocera</taxon>
        <taxon>Culicoidea</taxon>
        <taxon>Culicidae</taxon>
        <taxon>Culicinae</taxon>
        <taxon>Aedini</taxon>
        <taxon>Aedes</taxon>
        <taxon>Stegomyia</taxon>
    </lineage>
</organism>
<dbReference type="GO" id="GO:0016705">
    <property type="term" value="F:oxidoreductase activity, acting on paired donors, with incorporation or reduction of molecular oxygen"/>
    <property type="evidence" value="ECO:0007669"/>
    <property type="project" value="InterPro"/>
</dbReference>
<evidence type="ECO:0000313" key="10">
    <source>
        <dbReference type="EMBL" id="EAT42713.1"/>
    </source>
</evidence>
<keyword evidence="7 9" id="KW-0503">Monooxygenase</keyword>
<feature type="binding site" description="axial binding residue" evidence="8">
    <location>
        <position position="457"/>
    </location>
    <ligand>
        <name>heme</name>
        <dbReference type="ChEBI" id="CHEBI:30413"/>
    </ligand>
    <ligandPart>
        <name>Fe</name>
        <dbReference type="ChEBI" id="CHEBI:18248"/>
    </ligandPart>
</feature>
<evidence type="ECO:0000256" key="5">
    <source>
        <dbReference type="ARBA" id="ARBA00023002"/>
    </source>
</evidence>
<keyword evidence="6 8" id="KW-0408">Iron</keyword>
<dbReference type="PANTHER" id="PTHR24291:SF201">
    <property type="entry name" value="CYTOCHROME P450, FAMILY 4, SUBFAMILY B, POLYPEPTIDE 7"/>
    <property type="match status" value="1"/>
</dbReference>
<dbReference type="PROSITE" id="PS00086">
    <property type="entry name" value="CYTOCHROME_P450"/>
    <property type="match status" value="1"/>
</dbReference>
<proteinExistence type="inferred from homology"/>
<dbReference type="GO" id="GO:0004497">
    <property type="term" value="F:monooxygenase activity"/>
    <property type="evidence" value="ECO:0007669"/>
    <property type="project" value="UniProtKB-KW"/>
</dbReference>
<sequence>MLAFVSLVLLIVAILMVHWWHAKVDFARYLPRAQPHYPVIGNLQIALPFGKSAEELLGLLHSYFRQHDRMFAIHIGPKVAIGLSHPELVQQVLNHPYCQEKSNVYELLRLPNGLLSSKYKVWKLHRKTLNSTFNLRILNSFLPIFNDSTRKLIQLLDQYASTGKTFNILAPLTHCTLGMVCETSFGKKVLEREGKEQFFDDLEVLLTSLGKRVVNVLLHSEIIYRLTPMYRDETKSRAVCRQFTDKVIEEKRIEIESSFAGDSSLITTEGTLSDDEGEAYKRPQIFIDQLLKMPLMTKSAYNFTDLEISDQVFTMIIAGNETSATQMAHTCLLLAMNPAIQQKAYQEVQQFIETENSYIDADILRKLVYIEAVLKESMRLLPVGSLISRKNLQDIVLDGHIIPKNTPLLMKPYSLHRRPDIWGSDAEQFVPERFLGEDSKRRHPYAFIPFSGGPRGCIGLRYAMMTLKIMLALILKNFEISTQLKYRDLRIHYQLSLNLAGPHAVSLERRR</sequence>
<protein>
    <submittedName>
        <fullName evidence="10">AAEL005771-PA</fullName>
    </submittedName>
</protein>
<evidence type="ECO:0000256" key="2">
    <source>
        <dbReference type="ARBA" id="ARBA00010617"/>
    </source>
</evidence>
<dbReference type="InterPro" id="IPR036396">
    <property type="entry name" value="Cyt_P450_sf"/>
</dbReference>
<reference evidence="10" key="2">
    <citation type="journal article" date="2007" name="Science">
        <title>Genome sequence of Aedes aegypti, a major arbovirus vector.</title>
        <authorList>
            <person name="Nene V."/>
            <person name="Wortman J.R."/>
            <person name="Lawson D."/>
            <person name="Haas B."/>
            <person name="Kodira C."/>
            <person name="Tu Z.J."/>
            <person name="Loftus B."/>
            <person name="Xi Z."/>
            <person name="Megy K."/>
            <person name="Grabherr M."/>
            <person name="Ren Q."/>
            <person name="Zdobnov E.M."/>
            <person name="Lobo N.F."/>
            <person name="Campbell K.S."/>
            <person name="Brown S.E."/>
            <person name="Bonaldo M.F."/>
            <person name="Zhu J."/>
            <person name="Sinkins S.P."/>
            <person name="Hogenkamp D.G."/>
            <person name="Amedeo P."/>
            <person name="Arensburger P."/>
            <person name="Atkinson P.W."/>
            <person name="Bidwell S."/>
            <person name="Biedler J."/>
            <person name="Birney E."/>
            <person name="Bruggner R.V."/>
            <person name="Costas J."/>
            <person name="Coy M.R."/>
            <person name="Crabtree J."/>
            <person name="Crawford M."/>
            <person name="Debruyn B."/>
            <person name="Decaprio D."/>
            <person name="Eiglmeier K."/>
            <person name="Eisenstadt E."/>
            <person name="El-Dorry H."/>
            <person name="Gelbart W.M."/>
            <person name="Gomes S.L."/>
            <person name="Hammond M."/>
            <person name="Hannick L.I."/>
            <person name="Hogan J.R."/>
            <person name="Holmes M.H."/>
            <person name="Jaffe D."/>
            <person name="Johnston J.S."/>
            <person name="Kennedy R.C."/>
            <person name="Koo H."/>
            <person name="Kravitz S."/>
            <person name="Kriventseva E.V."/>
            <person name="Kulp D."/>
            <person name="Labutti K."/>
            <person name="Lee E."/>
            <person name="Li S."/>
            <person name="Lovin D.D."/>
            <person name="Mao C."/>
            <person name="Mauceli E."/>
            <person name="Menck C.F."/>
            <person name="Miller J.R."/>
            <person name="Montgomery P."/>
            <person name="Mori A."/>
            <person name="Nascimento A.L."/>
            <person name="Naveira H.F."/>
            <person name="Nusbaum C."/>
            <person name="O'leary S."/>
            <person name="Orvis J."/>
            <person name="Pertea M."/>
            <person name="Quesneville H."/>
            <person name="Reidenbach K.R."/>
            <person name="Rogers Y.H."/>
            <person name="Roth C.W."/>
            <person name="Schneider J.R."/>
            <person name="Schatz M."/>
            <person name="Shumway M."/>
            <person name="Stanke M."/>
            <person name="Stinson E.O."/>
            <person name="Tubio J.M."/>
            <person name="Vanzee J.P."/>
            <person name="Verjovski-Almeida S."/>
            <person name="Werner D."/>
            <person name="White O."/>
            <person name="Wyder S."/>
            <person name="Zeng Q."/>
            <person name="Zhao Q."/>
            <person name="Zhao Y."/>
            <person name="Hill C.A."/>
            <person name="Raikhel A.S."/>
            <person name="Soares M.B."/>
            <person name="Knudson D.L."/>
            <person name="Lee N.H."/>
            <person name="Galagan J."/>
            <person name="Salzberg S.L."/>
            <person name="Paulsen I.T."/>
            <person name="Dimopoulos G."/>
            <person name="Collins F.H."/>
            <person name="Birren B."/>
            <person name="Fraser-Liggett C.M."/>
            <person name="Severson D.W."/>
        </authorList>
    </citation>
    <scope>NUCLEOTIDE SEQUENCE [LARGE SCALE GENOMIC DNA]</scope>
    <source>
        <strain evidence="10">Liverpool</strain>
    </source>
</reference>
<evidence type="ECO:0000256" key="6">
    <source>
        <dbReference type="ARBA" id="ARBA00023004"/>
    </source>
</evidence>
<comment type="similarity">
    <text evidence="2 9">Belongs to the cytochrome P450 family.</text>
</comment>
<evidence type="ECO:0000256" key="9">
    <source>
        <dbReference type="RuleBase" id="RU000461"/>
    </source>
</evidence>
<dbReference type="PRINTS" id="PR00463">
    <property type="entry name" value="EP450I"/>
</dbReference>
<reference evidence="10" key="1">
    <citation type="submission" date="2005-10" db="EMBL/GenBank/DDBJ databases">
        <authorList>
            <person name="Loftus B.J."/>
            <person name="Nene V.M."/>
            <person name="Hannick L.I."/>
            <person name="Bidwell S."/>
            <person name="Haas B."/>
            <person name="Amedeo P."/>
            <person name="Orvis J."/>
            <person name="Wortman J.R."/>
            <person name="White O.R."/>
            <person name="Salzberg S."/>
            <person name="Shumway M."/>
            <person name="Koo H."/>
            <person name="Zhao Y."/>
            <person name="Holmes M."/>
            <person name="Miller J."/>
            <person name="Schatz M."/>
            <person name="Pop M."/>
            <person name="Pai G."/>
            <person name="Utterback T."/>
            <person name="Rogers Y.-H."/>
            <person name="Kravitz S."/>
            <person name="Fraser C.M."/>
        </authorList>
    </citation>
    <scope>NUCLEOTIDE SEQUENCE</scope>
    <source>
        <strain evidence="10">Liverpool</strain>
    </source>
</reference>
<gene>
    <name evidence="10" type="primary">CYP325K2</name>
    <name evidence="10" type="ORF">AaeL_AAEL005771</name>
</gene>
<dbReference type="OMA" id="EEGMAAH"/>
<dbReference type="VEuPathDB" id="VectorBase:AAEL005788"/>
<evidence type="ECO:0000256" key="8">
    <source>
        <dbReference type="PIRSR" id="PIRSR602401-1"/>
    </source>
</evidence>
<evidence type="ECO:0000256" key="7">
    <source>
        <dbReference type="ARBA" id="ARBA00023033"/>
    </source>
</evidence>
<dbReference type="PANTHER" id="PTHR24291">
    <property type="entry name" value="CYTOCHROME P450 FAMILY 4"/>
    <property type="match status" value="1"/>
</dbReference>
<dbReference type="InterPro" id="IPR017972">
    <property type="entry name" value="Cyt_P450_CS"/>
</dbReference>
<evidence type="ECO:0000256" key="1">
    <source>
        <dbReference type="ARBA" id="ARBA00001971"/>
    </source>
</evidence>
<dbReference type="GO" id="GO:0005506">
    <property type="term" value="F:iron ion binding"/>
    <property type="evidence" value="ECO:0007669"/>
    <property type="project" value="InterPro"/>
</dbReference>
<dbReference type="PhylomeDB" id="Q178T9"/>
<dbReference type="EMBL" id="CH477359">
    <property type="protein sequence ID" value="EAT42713.1"/>
    <property type="molecule type" value="Genomic_DNA"/>
</dbReference>
<name>Q178T9_AEDAE</name>
<keyword evidence="4 8" id="KW-0479">Metal-binding</keyword>
<accession>Q178T9</accession>
<dbReference type="Proteomes" id="UP000682892">
    <property type="component" value="Chromosome 3"/>
</dbReference>
<evidence type="ECO:0000256" key="4">
    <source>
        <dbReference type="ARBA" id="ARBA00022723"/>
    </source>
</evidence>
<dbReference type="SUPFAM" id="SSF48264">
    <property type="entry name" value="Cytochrome P450"/>
    <property type="match status" value="1"/>
</dbReference>
<dbReference type="InterPro" id="IPR002401">
    <property type="entry name" value="Cyt_P450_E_grp-I"/>
</dbReference>
<dbReference type="Gene3D" id="1.10.630.10">
    <property type="entry name" value="Cytochrome P450"/>
    <property type="match status" value="1"/>
</dbReference>
<keyword evidence="5 9" id="KW-0560">Oxidoreductase</keyword>
<dbReference type="PRINTS" id="PR00385">
    <property type="entry name" value="P450"/>
</dbReference>
<dbReference type="InterPro" id="IPR050196">
    <property type="entry name" value="Cytochrome_P450_Monoox"/>
</dbReference>
<reference evidence="10" key="3">
    <citation type="submission" date="2012-09" db="EMBL/GenBank/DDBJ databases">
        <authorList>
            <consortium name="VectorBase"/>
        </authorList>
    </citation>
    <scope>NUCLEOTIDE SEQUENCE</scope>
    <source>
        <strain evidence="10">Liverpool</strain>
    </source>
</reference>
<dbReference type="AlphaFoldDB" id="Q178T9"/>
<evidence type="ECO:0000313" key="11">
    <source>
        <dbReference type="Proteomes" id="UP000682892"/>
    </source>
</evidence>
<dbReference type="GO" id="GO:0020037">
    <property type="term" value="F:heme binding"/>
    <property type="evidence" value="ECO:0007669"/>
    <property type="project" value="InterPro"/>
</dbReference>
<dbReference type="CDD" id="cd11057">
    <property type="entry name" value="CYP313-like"/>
    <property type="match status" value="1"/>
</dbReference>
<evidence type="ECO:0000256" key="3">
    <source>
        <dbReference type="ARBA" id="ARBA00022617"/>
    </source>
</evidence>
<dbReference type="eggNOG" id="KOG0157">
    <property type="taxonomic scope" value="Eukaryota"/>
</dbReference>
<dbReference type="Pfam" id="PF00067">
    <property type="entry name" value="p450"/>
    <property type="match status" value="1"/>
</dbReference>
<dbReference type="InterPro" id="IPR001128">
    <property type="entry name" value="Cyt_P450"/>
</dbReference>
<keyword evidence="3 8" id="KW-0349">Heme</keyword>
<dbReference type="PaxDb" id="7159-AAEL005771-PA"/>
<comment type="cofactor">
    <cofactor evidence="1 8">
        <name>heme</name>
        <dbReference type="ChEBI" id="CHEBI:30413"/>
    </cofactor>
</comment>